<accession>A0A7X0MBU3</accession>
<dbReference type="SUPFAM" id="SSF51658">
    <property type="entry name" value="Xylose isomerase-like"/>
    <property type="match status" value="1"/>
</dbReference>
<evidence type="ECO:0000313" key="2">
    <source>
        <dbReference type="EMBL" id="MBB6484884.1"/>
    </source>
</evidence>
<dbReference type="InterPro" id="IPR050312">
    <property type="entry name" value="IolE/XylAMocC-like"/>
</dbReference>
<dbReference type="Proteomes" id="UP000565576">
    <property type="component" value="Unassembled WGS sequence"/>
</dbReference>
<feature type="domain" description="Xylose isomerase-like TIM barrel" evidence="1">
    <location>
        <begin position="43"/>
        <end position="221"/>
    </location>
</feature>
<name>A0A7X0MBU3_9HYPH</name>
<protein>
    <recommendedName>
        <fullName evidence="1">Xylose isomerase-like TIM barrel domain-containing protein</fullName>
    </recommendedName>
</protein>
<proteinExistence type="predicted"/>
<gene>
    <name evidence="2" type="ORF">GGD46_002164</name>
</gene>
<dbReference type="RefSeq" id="WP_184703729.1">
    <property type="nucleotide sequence ID" value="NZ_JACHBG010000004.1"/>
</dbReference>
<comment type="caution">
    <text evidence="2">The sequence shown here is derived from an EMBL/GenBank/DDBJ whole genome shotgun (WGS) entry which is preliminary data.</text>
</comment>
<dbReference type="InterPro" id="IPR013022">
    <property type="entry name" value="Xyl_isomerase-like_TIM-brl"/>
</dbReference>
<organism evidence="2 3">
    <name type="scientific">Rhizobium lusitanum</name>
    <dbReference type="NCBI Taxonomy" id="293958"/>
    <lineage>
        <taxon>Bacteria</taxon>
        <taxon>Pseudomonadati</taxon>
        <taxon>Pseudomonadota</taxon>
        <taxon>Alphaproteobacteria</taxon>
        <taxon>Hyphomicrobiales</taxon>
        <taxon>Rhizobiaceae</taxon>
        <taxon>Rhizobium/Agrobacterium group</taxon>
        <taxon>Rhizobium</taxon>
    </lineage>
</organism>
<dbReference type="PANTHER" id="PTHR12110:SF53">
    <property type="entry name" value="BLR5974 PROTEIN"/>
    <property type="match status" value="1"/>
</dbReference>
<evidence type="ECO:0000313" key="3">
    <source>
        <dbReference type="Proteomes" id="UP000565576"/>
    </source>
</evidence>
<dbReference type="Gene3D" id="3.20.20.150">
    <property type="entry name" value="Divalent-metal-dependent TIM barrel enzymes"/>
    <property type="match status" value="1"/>
</dbReference>
<reference evidence="2 3" key="1">
    <citation type="submission" date="2020-08" db="EMBL/GenBank/DDBJ databases">
        <title>Genomic Encyclopedia of Type Strains, Phase IV (KMG-V): Genome sequencing to study the core and pangenomes of soil and plant-associated prokaryotes.</title>
        <authorList>
            <person name="Whitman W."/>
        </authorList>
    </citation>
    <scope>NUCLEOTIDE SEQUENCE [LARGE SCALE GENOMIC DNA]</scope>
    <source>
        <strain evidence="2 3">SEMIA 4060</strain>
    </source>
</reference>
<dbReference type="EMBL" id="JACHBG010000004">
    <property type="protein sequence ID" value="MBB6484884.1"/>
    <property type="molecule type" value="Genomic_DNA"/>
</dbReference>
<dbReference type="Pfam" id="PF01261">
    <property type="entry name" value="AP_endonuc_2"/>
    <property type="match status" value="1"/>
</dbReference>
<dbReference type="InterPro" id="IPR036237">
    <property type="entry name" value="Xyl_isomerase-like_sf"/>
</dbReference>
<dbReference type="PANTHER" id="PTHR12110">
    <property type="entry name" value="HYDROXYPYRUVATE ISOMERASE"/>
    <property type="match status" value="1"/>
</dbReference>
<sequence length="285" mass="30964">MTIAADLTHRFAVSTWSLHRALGRTYPYRPSDSMSCACQPTYGAGSIELIDLPQQCAERGIFRLEICSFHLPSLLPGYVARFRNAAEEAGVAVQTLLIEDGDLSDPETAPRDAKWMAGWADIAASLGAENMRVIAGKALPTDAALTMAEGYLRKLAEITTAAGVRLLIENWFDLLPGPAEVNHVLDALEGRVGLNGDFGNWQGAGKYKDLAKIMGRAELCHAKGHYSIAGLDEEDYVRCVLLSEAAGYCGPFTLIYDSPYHKDEWAGILEERACIADALRQAATN</sequence>
<dbReference type="AlphaFoldDB" id="A0A7X0MBU3"/>
<evidence type="ECO:0000259" key="1">
    <source>
        <dbReference type="Pfam" id="PF01261"/>
    </source>
</evidence>